<dbReference type="PANTHER" id="PTHR32308:SF10">
    <property type="entry name" value="CITRATE LYASE SUBUNIT BETA"/>
    <property type="match status" value="1"/>
</dbReference>
<protein>
    <submittedName>
        <fullName evidence="8">CoA ester lyase</fullName>
    </submittedName>
</protein>
<name>A0A8H2J9T2_MYCMU</name>
<evidence type="ECO:0000256" key="3">
    <source>
        <dbReference type="ARBA" id="ARBA00022842"/>
    </source>
</evidence>
<evidence type="ECO:0000256" key="1">
    <source>
        <dbReference type="ARBA" id="ARBA00001946"/>
    </source>
</evidence>
<reference evidence="7 9" key="3">
    <citation type="journal article" date="2019" name="Sci. Rep.">
        <title>Insight into the biology of Mycobacterium mucogenicum and Mycobacterium neoaurum clade members.</title>
        <authorList>
            <person name="Behra P.R.K."/>
            <person name="Pettersson B.M.F."/>
            <person name="Ramesh M."/>
            <person name="Dasgupta S."/>
            <person name="Kirsebom L.A."/>
        </authorList>
    </citation>
    <scope>NUCLEOTIDE SEQUENCE [LARGE SCALE GENOMIC DNA]</scope>
    <source>
        <strain evidence="7 9">DSM 44124</strain>
    </source>
</reference>
<dbReference type="EMBL" id="POTL01000001">
    <property type="protein sequence ID" value="TLH51627.1"/>
    <property type="molecule type" value="Genomic_DNA"/>
</dbReference>
<dbReference type="Pfam" id="PF03328">
    <property type="entry name" value="HpcH_HpaI"/>
    <property type="match status" value="1"/>
</dbReference>
<dbReference type="RefSeq" id="WP_138158316.1">
    <property type="nucleotide sequence ID" value="NZ_CP062008.1"/>
</dbReference>
<proteinExistence type="predicted"/>
<sequence>MEPRIENVGGARSVLFVPGDRPDRFAKAAASGADLIVLDLEDAVAPDAKSAARDAVDGWLSAGRQAVVRVNGTDTPWFTDDVAVASAHQCAVMLPKALGAEHVALVARRLPCRIPLIALIETASGIQAAGEICAADRIAAVAFGSIDLSAELGIRPDDRQALLHARSVVVLAAAAGKPAPWDGVTTAVHDDEAVRADAAHAAQLGFGGKLCIHPRQVAIVNAQFEPSPAEQAWAQRVLDAAADSRGSACVIDGCMVDKPVLDRAARLLARARNGESRAACGHLEGNSN</sequence>
<evidence type="ECO:0000313" key="8">
    <source>
        <dbReference type="EMBL" id="TLH51627.1"/>
    </source>
</evidence>
<evidence type="ECO:0000256" key="4">
    <source>
        <dbReference type="PIRSR" id="PIRSR015582-1"/>
    </source>
</evidence>
<feature type="binding site" evidence="4">
    <location>
        <position position="69"/>
    </location>
    <ligand>
        <name>substrate</name>
    </ligand>
</feature>
<evidence type="ECO:0000256" key="5">
    <source>
        <dbReference type="PIRSR" id="PIRSR015582-2"/>
    </source>
</evidence>
<evidence type="ECO:0000256" key="2">
    <source>
        <dbReference type="ARBA" id="ARBA00022723"/>
    </source>
</evidence>
<keyword evidence="2 5" id="KW-0479">Metal-binding</keyword>
<feature type="binding site" evidence="4">
    <location>
        <position position="121"/>
    </location>
    <ligand>
        <name>substrate</name>
    </ligand>
</feature>
<accession>A0A8H2J9T2</accession>
<gene>
    <name evidence="7" type="ORF">C1S78_003990</name>
    <name evidence="8" type="ORF">C1S78_04000</name>
</gene>
<dbReference type="Proteomes" id="UP000309231">
    <property type="component" value="Chromosome"/>
</dbReference>
<feature type="domain" description="HpcH/HpaI aldolase/citrate lyase" evidence="6">
    <location>
        <begin position="12"/>
        <end position="214"/>
    </location>
</feature>
<dbReference type="KEGG" id="mmuc:C1S78_003990"/>
<dbReference type="InterPro" id="IPR015813">
    <property type="entry name" value="Pyrv/PenolPyrv_kinase-like_dom"/>
</dbReference>
<dbReference type="InterPro" id="IPR005000">
    <property type="entry name" value="Aldolase/citrate-lyase_domain"/>
</dbReference>
<dbReference type="GO" id="GO:0000287">
    <property type="term" value="F:magnesium ion binding"/>
    <property type="evidence" value="ECO:0007669"/>
    <property type="project" value="TreeGrafter"/>
</dbReference>
<dbReference type="SUPFAM" id="SSF51621">
    <property type="entry name" value="Phosphoenolpyruvate/pyruvate domain"/>
    <property type="match status" value="1"/>
</dbReference>
<dbReference type="PIRSF" id="PIRSF015582">
    <property type="entry name" value="Cit_lyase_B"/>
    <property type="match status" value="1"/>
</dbReference>
<keyword evidence="8" id="KW-0456">Lyase</keyword>
<feature type="binding site" evidence="5">
    <location>
        <position position="121"/>
    </location>
    <ligand>
        <name>Mg(2+)</name>
        <dbReference type="ChEBI" id="CHEBI:18420"/>
    </ligand>
</feature>
<evidence type="ECO:0000313" key="7">
    <source>
        <dbReference type="EMBL" id="QPG70185.1"/>
    </source>
</evidence>
<dbReference type="InterPro" id="IPR011206">
    <property type="entry name" value="Citrate_lyase_beta/mcl1/mcl2"/>
</dbReference>
<keyword evidence="3 5" id="KW-0460">Magnesium</keyword>
<dbReference type="InterPro" id="IPR040442">
    <property type="entry name" value="Pyrv_kinase-like_dom_sf"/>
</dbReference>
<dbReference type="GO" id="GO:0006107">
    <property type="term" value="P:oxaloacetate metabolic process"/>
    <property type="evidence" value="ECO:0007669"/>
    <property type="project" value="TreeGrafter"/>
</dbReference>
<evidence type="ECO:0000259" key="6">
    <source>
        <dbReference type="Pfam" id="PF03328"/>
    </source>
</evidence>
<dbReference type="Gene3D" id="3.20.20.60">
    <property type="entry name" value="Phosphoenolpyruvate-binding domains"/>
    <property type="match status" value="1"/>
</dbReference>
<organism evidence="8">
    <name type="scientific">Mycolicibacterium mucogenicum DSM 44124</name>
    <dbReference type="NCBI Taxonomy" id="1226753"/>
    <lineage>
        <taxon>Bacteria</taxon>
        <taxon>Bacillati</taxon>
        <taxon>Actinomycetota</taxon>
        <taxon>Actinomycetes</taxon>
        <taxon>Mycobacteriales</taxon>
        <taxon>Mycobacteriaceae</taxon>
        <taxon>Mycolicibacterium</taxon>
    </lineage>
</organism>
<comment type="cofactor">
    <cofactor evidence="1">
        <name>Mg(2+)</name>
        <dbReference type="ChEBI" id="CHEBI:18420"/>
    </cofactor>
</comment>
<reference evidence="8" key="1">
    <citation type="submission" date="2018-01" db="EMBL/GenBank/DDBJ databases">
        <title>Comparative genomics of Mycobacterium mucogenicum and Mycobacterium neoaurum clade members emphasizing tRNA and non-coding RNA.</title>
        <authorList>
            <person name="Behra P.R.K."/>
            <person name="Pettersson B.M.F."/>
            <person name="Das S."/>
            <person name="Dasgupta S."/>
            <person name="Kirsebom L.A."/>
        </authorList>
    </citation>
    <scope>NUCLEOTIDE SEQUENCE</scope>
    <source>
        <strain evidence="8">DSM 44124</strain>
    </source>
</reference>
<dbReference type="AlphaFoldDB" id="A0A8H2J9T2"/>
<evidence type="ECO:0000313" key="9">
    <source>
        <dbReference type="Proteomes" id="UP000309231"/>
    </source>
</evidence>
<dbReference type="GeneID" id="76724047"/>
<dbReference type="PANTHER" id="PTHR32308">
    <property type="entry name" value="LYASE BETA SUBUNIT, PUTATIVE (AFU_ORTHOLOGUE AFUA_4G13030)-RELATED"/>
    <property type="match status" value="1"/>
</dbReference>
<reference evidence="7 9" key="2">
    <citation type="journal article" date="2019" name="BMC Evol. Biol.">
        <title>Comparative genomics of Mycobacterium mucogenicum and Mycobacterium neoaurum clade members emphasizing tRNA and non-coding RNA.</title>
        <authorList>
            <person name="Behra P.R.K."/>
            <person name="Pettersson B.M.F."/>
            <person name="Das S."/>
            <person name="Dasgupta S."/>
            <person name="Kirsebom L.A."/>
        </authorList>
    </citation>
    <scope>NUCLEOTIDE SEQUENCE [LARGE SCALE GENOMIC DNA]</scope>
    <source>
        <strain evidence="7 9">DSM 44124</strain>
    </source>
</reference>
<dbReference type="EMBL" id="CP062008">
    <property type="protein sequence ID" value="QPG70185.1"/>
    <property type="molecule type" value="Genomic_DNA"/>
</dbReference>
<keyword evidence="9" id="KW-1185">Reference proteome</keyword>
<feature type="binding site" evidence="5">
    <location>
        <position position="147"/>
    </location>
    <ligand>
        <name>Mg(2+)</name>
        <dbReference type="ChEBI" id="CHEBI:18420"/>
    </ligand>
</feature>
<dbReference type="GO" id="GO:0016829">
    <property type="term" value="F:lyase activity"/>
    <property type="evidence" value="ECO:0007669"/>
    <property type="project" value="UniProtKB-KW"/>
</dbReference>